<evidence type="ECO:0008006" key="3">
    <source>
        <dbReference type="Google" id="ProtNLM"/>
    </source>
</evidence>
<sequence length="171" mass="19039">MKNRNHNERDMLIRRDKEGTKAALPVYLVTGYGLVEFHMTLANTADACSNRATVENALSALLTEWPMFGFGKRALLQSFKSSVQTQCDHVNMRPGRISRRFMRAPLLFSVFSTLEIRDAREVHKVLAKAVAETDGVKKVAVIKMHGKQLIVGAVDREKVRRLIADSGSAAA</sequence>
<dbReference type="Proteomes" id="UP001560685">
    <property type="component" value="Unassembled WGS sequence"/>
</dbReference>
<keyword evidence="2" id="KW-1185">Reference proteome</keyword>
<evidence type="ECO:0000313" key="2">
    <source>
        <dbReference type="Proteomes" id="UP001560685"/>
    </source>
</evidence>
<reference evidence="1 2" key="1">
    <citation type="submission" date="2024-05" db="EMBL/GenBank/DDBJ databases">
        <title>Three bacterial strains, DH-69, EH-24, and ECK-19 isolated from coastal sediments.</title>
        <authorList>
            <person name="Ye Y.-Q."/>
            <person name="Du Z.-J."/>
        </authorList>
    </citation>
    <scope>NUCLEOTIDE SEQUENCE [LARGE SCALE GENOMIC DNA]</scope>
    <source>
        <strain evidence="1 2">ECK-19</strain>
    </source>
</reference>
<organism evidence="1 2">
    <name type="scientific">Hyphococcus lacteus</name>
    <dbReference type="NCBI Taxonomy" id="3143536"/>
    <lineage>
        <taxon>Bacteria</taxon>
        <taxon>Pseudomonadati</taxon>
        <taxon>Pseudomonadota</taxon>
        <taxon>Alphaproteobacteria</taxon>
        <taxon>Parvularculales</taxon>
        <taxon>Parvularculaceae</taxon>
        <taxon>Hyphococcus</taxon>
    </lineage>
</organism>
<name>A0ABV3Z3N4_9PROT</name>
<evidence type="ECO:0000313" key="1">
    <source>
        <dbReference type="EMBL" id="MEX6633415.1"/>
    </source>
</evidence>
<accession>A0ABV3Z3N4</accession>
<gene>
    <name evidence="1" type="ORF">ABFZ84_07615</name>
</gene>
<proteinExistence type="predicted"/>
<comment type="caution">
    <text evidence="1">The sequence shown here is derived from an EMBL/GenBank/DDBJ whole genome shotgun (WGS) entry which is preliminary data.</text>
</comment>
<dbReference type="EMBL" id="JBEHZE010000001">
    <property type="protein sequence ID" value="MEX6633415.1"/>
    <property type="molecule type" value="Genomic_DNA"/>
</dbReference>
<dbReference type="RefSeq" id="WP_369313374.1">
    <property type="nucleotide sequence ID" value="NZ_JBEHZE010000001.1"/>
</dbReference>
<protein>
    <recommendedName>
        <fullName evidence="3">CBS domain-containing protein</fullName>
    </recommendedName>
</protein>